<gene>
    <name evidence="2" type="ORF">E5H86_25165</name>
</gene>
<dbReference type="AlphaFoldDB" id="A0A827AM40"/>
<dbReference type="EMBL" id="AASEPP010000067">
    <property type="protein sequence ID" value="EFC2249019.1"/>
    <property type="molecule type" value="Genomic_DNA"/>
</dbReference>
<name>A0A827AM40_ECOLX</name>
<dbReference type="RefSeq" id="WP_108631603.1">
    <property type="nucleotide sequence ID" value="NZ_BGDI01000127.1"/>
</dbReference>
<keyword evidence="1" id="KW-0812">Transmembrane</keyword>
<organism evidence="2 3">
    <name type="scientific">Escherichia coli</name>
    <dbReference type="NCBI Taxonomy" id="562"/>
    <lineage>
        <taxon>Bacteria</taxon>
        <taxon>Pseudomonadati</taxon>
        <taxon>Pseudomonadota</taxon>
        <taxon>Gammaproteobacteria</taxon>
        <taxon>Enterobacterales</taxon>
        <taxon>Enterobacteriaceae</taxon>
        <taxon>Escherichia</taxon>
    </lineage>
</organism>
<evidence type="ECO:0000313" key="3">
    <source>
        <dbReference type="Proteomes" id="UP000531916"/>
    </source>
</evidence>
<proteinExistence type="predicted"/>
<feature type="transmembrane region" description="Helical" evidence="1">
    <location>
        <begin position="51"/>
        <end position="83"/>
    </location>
</feature>
<accession>A0A827AM40</accession>
<evidence type="ECO:0000256" key="1">
    <source>
        <dbReference type="SAM" id="Phobius"/>
    </source>
</evidence>
<sequence length="141" mass="16247">MKTTNKAAYLRGQRFAIQWKRLVKTLRQWDNFWVHAARKRHLPAWTGRLPLAIGLTGIVACALFSIVAVLGCLAFIWAVVYILQHANEGITYQQNEFEYTNENGVQLRCGPQGYGYYTQYGRFIGPFQGSYSPYENDKDFI</sequence>
<evidence type="ECO:0000313" key="2">
    <source>
        <dbReference type="EMBL" id="EFC2249019.1"/>
    </source>
</evidence>
<keyword evidence="1" id="KW-1133">Transmembrane helix</keyword>
<comment type="caution">
    <text evidence="2">The sequence shown here is derived from an EMBL/GenBank/DDBJ whole genome shotgun (WGS) entry which is preliminary data.</text>
</comment>
<evidence type="ECO:0008006" key="4">
    <source>
        <dbReference type="Google" id="ProtNLM"/>
    </source>
</evidence>
<reference evidence="2 3" key="1">
    <citation type="submission" date="2019-04" db="EMBL/GenBank/DDBJ databases">
        <authorList>
            <consortium name="NARMS: The National Antimicrobial Resistance Monitoring System"/>
        </authorList>
    </citation>
    <scope>NUCLEOTIDE SEQUENCE [LARGE SCALE GENOMIC DNA]</scope>
    <source>
        <strain evidence="2 3">FSIS11919500</strain>
    </source>
</reference>
<dbReference type="Proteomes" id="UP000531916">
    <property type="component" value="Unassembled WGS sequence"/>
</dbReference>
<keyword evidence="1" id="KW-0472">Membrane</keyword>
<protein>
    <recommendedName>
        <fullName evidence="4">DUF3742 family protein</fullName>
    </recommendedName>
</protein>